<dbReference type="AlphaFoldDB" id="A0A7X5V785"/>
<keyword evidence="4" id="KW-1185">Reference proteome</keyword>
<evidence type="ECO:0000313" key="3">
    <source>
        <dbReference type="EMBL" id="NIK55915.1"/>
    </source>
</evidence>
<comment type="similarity">
    <text evidence="1">Belongs to the TolB family.</text>
</comment>
<sequence>MKPNPSIHVRRSIGVAVVAAVLSAGAAPALAVDRSGGTISLVSVGSSGGGGDGPSFSGTEKGLGVSANGRFVVFSSYASDLVAGDTNGQRDVFVRDTATGSTTLASVGAGGVQGNGESRQGSISDDGRFVAFNSYASNLAPGDTNDSPDVFVRDLVTGQTSPVSVGPSGLADRGAHQPDISADGGHVSFTSSATNLVAGDTNDTEDIFVRDLQAGQTDRVSLTSNGLQNDIFSRDSSISADGRFVAFTTPAQLVSDPPPAPVDTIVYVRDRTTNTTRAVSYGVATDPRAAMVETIYPDLSADGRFVVFTVISWLAIGFDAVPNVWLRDLRTDRLELISADRQGKPSTAVGPVFRSDVSADGRYVAFGTRGRITPADRGDLSDVFRLDRRSGSLTWITQRQDQTGFGNGSVGPAISADGQHVAFESDAKGLVSGTVDLETYKWSAR</sequence>
<evidence type="ECO:0000313" key="4">
    <source>
        <dbReference type="Proteomes" id="UP000555407"/>
    </source>
</evidence>
<dbReference type="PANTHER" id="PTHR36842">
    <property type="entry name" value="PROTEIN TOLB HOMOLOG"/>
    <property type="match status" value="1"/>
</dbReference>
<feature type="chain" id="PRO_5031491350" evidence="2">
    <location>
        <begin position="32"/>
        <end position="445"/>
    </location>
</feature>
<protein>
    <submittedName>
        <fullName evidence="3">Tol biopolymer transport system component</fullName>
    </submittedName>
</protein>
<gene>
    <name evidence="3" type="ORF">BJY22_001632</name>
</gene>
<proteinExistence type="inferred from homology"/>
<reference evidence="3 4" key="1">
    <citation type="submission" date="2020-03" db="EMBL/GenBank/DDBJ databases">
        <title>Sequencing the genomes of 1000 actinobacteria strains.</title>
        <authorList>
            <person name="Klenk H.-P."/>
        </authorList>
    </citation>
    <scope>NUCLEOTIDE SEQUENCE [LARGE SCALE GENOMIC DNA]</scope>
    <source>
        <strain evidence="3 4">DSM 45490</strain>
    </source>
</reference>
<dbReference type="Gene3D" id="2.120.10.30">
    <property type="entry name" value="TolB, C-terminal domain"/>
    <property type="match status" value="1"/>
</dbReference>
<dbReference type="Proteomes" id="UP000555407">
    <property type="component" value="Unassembled WGS sequence"/>
</dbReference>
<keyword evidence="2" id="KW-0732">Signal</keyword>
<dbReference type="Pfam" id="PF07676">
    <property type="entry name" value="PD40"/>
    <property type="match status" value="1"/>
</dbReference>
<evidence type="ECO:0000256" key="2">
    <source>
        <dbReference type="SAM" id="SignalP"/>
    </source>
</evidence>
<evidence type="ECO:0000256" key="1">
    <source>
        <dbReference type="ARBA" id="ARBA00009820"/>
    </source>
</evidence>
<organism evidence="3 4">
    <name type="scientific">Kribbella shirazensis</name>
    <dbReference type="NCBI Taxonomy" id="1105143"/>
    <lineage>
        <taxon>Bacteria</taxon>
        <taxon>Bacillati</taxon>
        <taxon>Actinomycetota</taxon>
        <taxon>Actinomycetes</taxon>
        <taxon>Propionibacteriales</taxon>
        <taxon>Kribbellaceae</taxon>
        <taxon>Kribbella</taxon>
    </lineage>
</organism>
<dbReference type="RefSeq" id="WP_167204932.1">
    <property type="nucleotide sequence ID" value="NZ_JAASRO010000001.1"/>
</dbReference>
<comment type="caution">
    <text evidence="3">The sequence shown here is derived from an EMBL/GenBank/DDBJ whole genome shotgun (WGS) entry which is preliminary data.</text>
</comment>
<dbReference type="SUPFAM" id="SSF69304">
    <property type="entry name" value="Tricorn protease N-terminal domain"/>
    <property type="match status" value="2"/>
</dbReference>
<dbReference type="EMBL" id="JAASRO010000001">
    <property type="protein sequence ID" value="NIK55915.1"/>
    <property type="molecule type" value="Genomic_DNA"/>
</dbReference>
<feature type="signal peptide" evidence="2">
    <location>
        <begin position="1"/>
        <end position="31"/>
    </location>
</feature>
<dbReference type="InterPro" id="IPR011042">
    <property type="entry name" value="6-blade_b-propeller_TolB-like"/>
</dbReference>
<dbReference type="PANTHER" id="PTHR36842:SF1">
    <property type="entry name" value="PROTEIN TOLB"/>
    <property type="match status" value="1"/>
</dbReference>
<accession>A0A7X5V785</accession>
<dbReference type="InterPro" id="IPR011659">
    <property type="entry name" value="WD40"/>
</dbReference>
<name>A0A7X5V785_9ACTN</name>